<evidence type="ECO:0000313" key="2">
    <source>
        <dbReference type="EMBL" id="HCT56841.1"/>
    </source>
</evidence>
<accession>A0A3D4V6W5</accession>
<gene>
    <name evidence="2" type="ORF">DGD08_06465</name>
</gene>
<proteinExistence type="predicted"/>
<protein>
    <recommendedName>
        <fullName evidence="4">Carboxypeptidase regulatory-like domain-containing protein</fullName>
    </recommendedName>
</protein>
<feature type="signal peptide" evidence="1">
    <location>
        <begin position="1"/>
        <end position="21"/>
    </location>
</feature>
<comment type="caution">
    <text evidence="2">The sequence shown here is derived from an EMBL/GenBank/DDBJ whole genome shotgun (WGS) entry which is preliminary data.</text>
</comment>
<keyword evidence="1" id="KW-0732">Signal</keyword>
<evidence type="ECO:0000313" key="3">
    <source>
        <dbReference type="Proteomes" id="UP000264071"/>
    </source>
</evidence>
<dbReference type="Proteomes" id="UP000264071">
    <property type="component" value="Unassembled WGS sequence"/>
</dbReference>
<dbReference type="EMBL" id="DPIY01000006">
    <property type="protein sequence ID" value="HCT56841.1"/>
    <property type="molecule type" value="Genomic_DNA"/>
</dbReference>
<organism evidence="2 3">
    <name type="scientific">Gemmatimonas aurantiaca</name>
    <dbReference type="NCBI Taxonomy" id="173480"/>
    <lineage>
        <taxon>Bacteria</taxon>
        <taxon>Pseudomonadati</taxon>
        <taxon>Gemmatimonadota</taxon>
        <taxon>Gemmatimonadia</taxon>
        <taxon>Gemmatimonadales</taxon>
        <taxon>Gemmatimonadaceae</taxon>
        <taxon>Gemmatimonas</taxon>
    </lineage>
</organism>
<dbReference type="AlphaFoldDB" id="A0A3D4V6W5"/>
<evidence type="ECO:0000256" key="1">
    <source>
        <dbReference type="SAM" id="SignalP"/>
    </source>
</evidence>
<sequence>MTLVLGGMSLALAMASHSVGAQSVDALLGAPAVVSADAIARGRYFEIALELNIDNVYRATVLAHQQLDGIILLDARDILAHAGWRRTPPGAAVRVKPHAGESHTTLCRSVANRREPSCFVPAATLAAALDVILEVDLASAVVVIREAAHLPVVRRARLLRESRIAAAPDRSAAETARRQAEAERRRIADSVFVLSTLPITVDATPPMLLPRAVGGTLGVVQLDYLLSAQHGISRSRSVSGDALPGAWQFGALMRASTHLAGGDLGTDLRRDFTGTKLDNTTWTFRPRPGSTRPIVHVGVVDDASPQPVRLDGVMFGRPIRENYRPRMVSIATAARPEWNYVGLVNDQLINMQRLADTSMAMTIPVTGDAVRYDVIGWGADGLERRYSRMVHSPAAQLPRGDVRYLASVGRCTAAITLFVADSAPCRWRAATDWRVGLHPRFTGRAGATWTDGQWQPYVGANALVGSAIVLEALFGAPRPGETLSQWQATWNPTPWHLLTVSGSRSLGRSLHSAQWQVGVPAIKRLSLMGMWNRAAGLSDQMDLGHIGLVGQVGAFRTEVFGRLNRMRLGTSVRMPPISMAWDAETQSPSTTTASMLLRASSISAPTGSLVTMGSSNVNTMTVQSTGIDVSAAPRWMSMRGAPWWIRGSLALDERQSGTTSQGRTMRLDLRLNGSLPRAEIEIGRTFSQAQRTGRWMLMISPRLPQTRLTTSASHNTAVGNIDGRPWIERVSTVTQMATGSVLLNAREQSVRATADRAVRGGGLRIRVYLDLDNNGRYDSSEPVLRQVGVVAGNRRASTDVEGRAEIIGLPASEPVIVSVDSTSLPLPCWRPISQQWVVQVPSAGIGEIDLGLRYGAILDGRLIADASTAPGAASPPVLPSRLILTHLERNERFEVDVMNDGGFYLLGLPAGPYRVLRRDAPSGGLASSGRPSGGDTLVIPAPPAGLAAPSTCHVVTTQLPLASVTLAPARSAP</sequence>
<feature type="chain" id="PRO_5017631225" description="Carboxypeptidase regulatory-like domain-containing protein" evidence="1">
    <location>
        <begin position="22"/>
        <end position="973"/>
    </location>
</feature>
<reference evidence="2 3" key="1">
    <citation type="journal article" date="2018" name="Nat. Biotechnol.">
        <title>A standardized bacterial taxonomy based on genome phylogeny substantially revises the tree of life.</title>
        <authorList>
            <person name="Parks D.H."/>
            <person name="Chuvochina M."/>
            <person name="Waite D.W."/>
            <person name="Rinke C."/>
            <person name="Skarshewski A."/>
            <person name="Chaumeil P.A."/>
            <person name="Hugenholtz P."/>
        </authorList>
    </citation>
    <scope>NUCLEOTIDE SEQUENCE [LARGE SCALE GENOMIC DNA]</scope>
    <source>
        <strain evidence="2">UBA8844</strain>
    </source>
</reference>
<evidence type="ECO:0008006" key="4">
    <source>
        <dbReference type="Google" id="ProtNLM"/>
    </source>
</evidence>
<name>A0A3D4V6W5_9BACT</name>